<feature type="region of interest" description="Disordered" evidence="1">
    <location>
        <begin position="1"/>
        <end position="52"/>
    </location>
</feature>
<sequence>MSAIRARLADASPPITTEEWNPKKLGPLPGESSAEVKEEEAEEEAAVGTEDPTLQAFFQLEQRITRKHRNAAKAAERSSEL</sequence>
<accession>A0ABY8EMY0</accession>
<protein>
    <submittedName>
        <fullName evidence="2">Uncharacterized protein</fullName>
    </submittedName>
</protein>
<gene>
    <name evidence="2" type="ORF">GLX27_001000</name>
</gene>
<name>A0ABY8EMY0_MALFU</name>
<dbReference type="Proteomes" id="UP000818624">
    <property type="component" value="Chromosome 1"/>
</dbReference>
<evidence type="ECO:0000256" key="1">
    <source>
        <dbReference type="SAM" id="MobiDB-lite"/>
    </source>
</evidence>
<evidence type="ECO:0000313" key="3">
    <source>
        <dbReference type="Proteomes" id="UP000818624"/>
    </source>
</evidence>
<proteinExistence type="predicted"/>
<dbReference type="EMBL" id="CP046234">
    <property type="protein sequence ID" value="WFD46365.1"/>
    <property type="molecule type" value="Genomic_DNA"/>
</dbReference>
<organism evidence="2 3">
    <name type="scientific">Malassezia furfur</name>
    <name type="common">Pityriasis versicolor infection agent</name>
    <name type="synonym">Pityrosporum furfur</name>
    <dbReference type="NCBI Taxonomy" id="55194"/>
    <lineage>
        <taxon>Eukaryota</taxon>
        <taxon>Fungi</taxon>
        <taxon>Dikarya</taxon>
        <taxon>Basidiomycota</taxon>
        <taxon>Ustilaginomycotina</taxon>
        <taxon>Malasseziomycetes</taxon>
        <taxon>Malasseziales</taxon>
        <taxon>Malasseziaceae</taxon>
        <taxon>Malassezia</taxon>
    </lineage>
</organism>
<keyword evidence="3" id="KW-1185">Reference proteome</keyword>
<evidence type="ECO:0000313" key="2">
    <source>
        <dbReference type="EMBL" id="WFD46365.1"/>
    </source>
</evidence>
<reference evidence="2 3" key="1">
    <citation type="journal article" date="2020" name="Elife">
        <title>Loss of centromere function drives karyotype evolution in closely related Malassezia species.</title>
        <authorList>
            <person name="Sankaranarayanan S.R."/>
            <person name="Ianiri G."/>
            <person name="Coelho M.A."/>
            <person name="Reza M.H."/>
            <person name="Thimmappa B.C."/>
            <person name="Ganguly P."/>
            <person name="Vadnala R.N."/>
            <person name="Sun S."/>
            <person name="Siddharthan R."/>
            <person name="Tellgren-Roth C."/>
            <person name="Dawson T.L."/>
            <person name="Heitman J."/>
            <person name="Sanyal K."/>
        </authorList>
    </citation>
    <scope>NUCLEOTIDE SEQUENCE [LARGE SCALE GENOMIC DNA]</scope>
    <source>
        <strain evidence="2">CBS14141</strain>
    </source>
</reference>